<dbReference type="PROSITE" id="PS00107">
    <property type="entry name" value="PROTEIN_KINASE_ATP"/>
    <property type="match status" value="1"/>
</dbReference>
<feature type="binding site" evidence="17">
    <location>
        <position position="50"/>
    </location>
    <ligand>
        <name>ATP</name>
        <dbReference type="ChEBI" id="CHEBI:30616"/>
    </ligand>
</feature>
<dbReference type="PANTHER" id="PTHR24055">
    <property type="entry name" value="MITOGEN-ACTIVATED PROTEIN KINASE"/>
    <property type="match status" value="1"/>
</dbReference>
<evidence type="ECO:0000256" key="10">
    <source>
        <dbReference type="ARBA" id="ARBA00023306"/>
    </source>
</evidence>
<comment type="function">
    <text evidence="14">Atypical MAPK protein. Phosphorylates microtubule-associated protein 2 (MAP2) and MAPKAPK5. The precise role of the complex formed with MAPKAPK5 is still unclear, but the complex follows a complex set of phosphorylation events: upon interaction with atypical MAPKAPK5, ERK3/MAPK6 is phosphorylated at Ser-189 and then mediates phosphorylation and activation of MAPKAPK5, which in turn phosphorylates ERK3/MAPK6. May promote entry in the cell cycle.</text>
</comment>
<feature type="domain" description="Protein kinase" evidence="19">
    <location>
        <begin position="20"/>
        <end position="346"/>
    </location>
</feature>
<dbReference type="InterPro" id="IPR008271">
    <property type="entry name" value="Ser/Thr_kinase_AS"/>
</dbReference>
<dbReference type="FunFam" id="1.10.510.10:FF:000136">
    <property type="entry name" value="mitogen-activated protein kinase 6"/>
    <property type="match status" value="1"/>
</dbReference>
<evidence type="ECO:0000313" key="21">
    <source>
        <dbReference type="Proteomes" id="UP000028990"/>
    </source>
</evidence>
<dbReference type="PROSITE" id="PS00108">
    <property type="entry name" value="PROTEIN_KINASE_ST"/>
    <property type="match status" value="1"/>
</dbReference>
<dbReference type="FunFam" id="3.30.200.20:FF:000223">
    <property type="entry name" value="Mitogen-activated protein kinase 6"/>
    <property type="match status" value="1"/>
</dbReference>
<protein>
    <recommendedName>
        <fullName evidence="11">Mitogen-activated protein kinase 6</fullName>
        <ecNumber evidence="3">2.7.11.24</ecNumber>
    </recommendedName>
    <alternativeName>
        <fullName evidence="16">Extracellular signal-regulated kinase 3</fullName>
    </alternativeName>
</protein>
<evidence type="ECO:0000256" key="17">
    <source>
        <dbReference type="PROSITE-ProRule" id="PRU10141"/>
    </source>
</evidence>
<evidence type="ECO:0000256" key="5">
    <source>
        <dbReference type="ARBA" id="ARBA00022553"/>
    </source>
</evidence>
<keyword evidence="8 20" id="KW-0418">Kinase</keyword>
<comment type="subunit">
    <text evidence="15">Heterodimer with ERK4/MAPK4. Interacts with (via FRIEDE motif) MAPKAPK5. Interacts with UBE3A; this interaction may be indirect and mediated by HERC2, possibly via HERC2 interaction with NEURL4.</text>
</comment>
<dbReference type="Gene3D" id="1.10.510.10">
    <property type="entry name" value="Transferase(Phosphotransferase) domain 1"/>
    <property type="match status" value="1"/>
</dbReference>
<keyword evidence="6" id="KW-0808">Transferase</keyword>
<dbReference type="STRING" id="885580.ENSFDAP00000002188"/>
<reference evidence="20 21" key="1">
    <citation type="submission" date="2013-11" db="EMBL/GenBank/DDBJ databases">
        <title>The Damaraland mole rat (Fukomys damarensis) genome and evolution of African mole rats.</title>
        <authorList>
            <person name="Gladyshev V.N."/>
            <person name="Fang X."/>
        </authorList>
    </citation>
    <scope>NUCLEOTIDE SEQUENCE [LARGE SCALE GENOMIC DNA]</scope>
    <source>
        <tissue evidence="20">Liver</tissue>
    </source>
</reference>
<dbReference type="InterPro" id="IPR017441">
    <property type="entry name" value="Protein_kinase_ATP_BS"/>
</dbReference>
<dbReference type="SMART" id="SM00220">
    <property type="entry name" value="S_TKc"/>
    <property type="match status" value="1"/>
</dbReference>
<evidence type="ECO:0000256" key="1">
    <source>
        <dbReference type="ARBA" id="ARBA00001946"/>
    </source>
</evidence>
<dbReference type="Pfam" id="PF00069">
    <property type="entry name" value="Pkinase"/>
    <property type="match status" value="1"/>
</dbReference>
<dbReference type="InterPro" id="IPR000719">
    <property type="entry name" value="Prot_kinase_dom"/>
</dbReference>
<evidence type="ECO:0000256" key="6">
    <source>
        <dbReference type="ARBA" id="ARBA00022679"/>
    </source>
</evidence>
<dbReference type="Gene3D" id="3.30.200.20">
    <property type="entry name" value="Phosphorylase Kinase, domain 1"/>
    <property type="match status" value="1"/>
</dbReference>
<feature type="region of interest" description="Disordered" evidence="18">
    <location>
        <begin position="712"/>
        <end position="749"/>
    </location>
</feature>
<proteinExistence type="inferred from homology"/>
<evidence type="ECO:0000256" key="15">
    <source>
        <dbReference type="ARBA" id="ARBA00063338"/>
    </source>
</evidence>
<keyword evidence="21" id="KW-1185">Reference proteome</keyword>
<dbReference type="EC" id="2.7.11.24" evidence="3"/>
<evidence type="ECO:0000256" key="16">
    <source>
        <dbReference type="ARBA" id="ARBA00076125"/>
    </source>
</evidence>
<comment type="cofactor">
    <cofactor evidence="1">
        <name>Mg(2+)</name>
        <dbReference type="ChEBI" id="CHEBI:18420"/>
    </cofactor>
</comment>
<dbReference type="PRINTS" id="PR01771">
    <property type="entry name" value="ERK3ERK4MAPK"/>
</dbReference>
<dbReference type="GO" id="GO:0005737">
    <property type="term" value="C:cytoplasm"/>
    <property type="evidence" value="ECO:0007669"/>
    <property type="project" value="UniProtKB-ARBA"/>
</dbReference>
<keyword evidence="10" id="KW-0131">Cell cycle</keyword>
<keyword evidence="9 17" id="KW-0067">ATP-binding</keyword>
<feature type="region of interest" description="Disordered" evidence="18">
    <location>
        <begin position="281"/>
        <end position="312"/>
    </location>
</feature>
<evidence type="ECO:0000256" key="3">
    <source>
        <dbReference type="ARBA" id="ARBA00012411"/>
    </source>
</evidence>
<dbReference type="SUPFAM" id="SSF56112">
    <property type="entry name" value="Protein kinase-like (PK-like)"/>
    <property type="match status" value="1"/>
</dbReference>
<evidence type="ECO:0000256" key="8">
    <source>
        <dbReference type="ARBA" id="ARBA00022777"/>
    </source>
</evidence>
<evidence type="ECO:0000256" key="9">
    <source>
        <dbReference type="ARBA" id="ARBA00022840"/>
    </source>
</evidence>
<comment type="catalytic activity">
    <reaction evidence="13">
        <text>L-seryl-[protein] + ATP = O-phospho-L-seryl-[protein] + ADP + H(+)</text>
        <dbReference type="Rhea" id="RHEA:17989"/>
        <dbReference type="Rhea" id="RHEA-COMP:9863"/>
        <dbReference type="Rhea" id="RHEA-COMP:11604"/>
        <dbReference type="ChEBI" id="CHEBI:15378"/>
        <dbReference type="ChEBI" id="CHEBI:29999"/>
        <dbReference type="ChEBI" id="CHEBI:30616"/>
        <dbReference type="ChEBI" id="CHEBI:83421"/>
        <dbReference type="ChEBI" id="CHEBI:456216"/>
        <dbReference type="EC" id="2.7.11.24"/>
    </reaction>
</comment>
<feature type="compositionally biased region" description="Polar residues" evidence="18">
    <location>
        <begin position="291"/>
        <end position="304"/>
    </location>
</feature>
<dbReference type="GO" id="GO:0005524">
    <property type="term" value="F:ATP binding"/>
    <property type="evidence" value="ECO:0007669"/>
    <property type="project" value="UniProtKB-UniRule"/>
</dbReference>
<evidence type="ECO:0000256" key="4">
    <source>
        <dbReference type="ARBA" id="ARBA00022527"/>
    </source>
</evidence>
<evidence type="ECO:0000313" key="20">
    <source>
        <dbReference type="EMBL" id="KFO21419.1"/>
    </source>
</evidence>
<evidence type="ECO:0000256" key="14">
    <source>
        <dbReference type="ARBA" id="ARBA00054417"/>
    </source>
</evidence>
<dbReference type="GO" id="GO:0004707">
    <property type="term" value="F:MAP kinase activity"/>
    <property type="evidence" value="ECO:0007669"/>
    <property type="project" value="UniProtKB-EC"/>
</dbReference>
<evidence type="ECO:0000256" key="2">
    <source>
        <dbReference type="ARBA" id="ARBA00008832"/>
    </source>
</evidence>
<dbReference type="EMBL" id="KN124379">
    <property type="protein sequence ID" value="KFO21419.1"/>
    <property type="molecule type" value="Genomic_DNA"/>
</dbReference>
<evidence type="ECO:0000256" key="7">
    <source>
        <dbReference type="ARBA" id="ARBA00022741"/>
    </source>
</evidence>
<accession>A0A091CQI9</accession>
<dbReference type="Proteomes" id="UP000028990">
    <property type="component" value="Unassembled WGS sequence"/>
</dbReference>
<evidence type="ECO:0000256" key="13">
    <source>
        <dbReference type="ARBA" id="ARBA00048312"/>
    </source>
</evidence>
<dbReference type="InterPro" id="IPR008350">
    <property type="entry name" value="MAPK_ERK3/4"/>
</dbReference>
<dbReference type="InterPro" id="IPR050117">
    <property type="entry name" value="MAPK"/>
</dbReference>
<dbReference type="CDD" id="cd07854">
    <property type="entry name" value="STKc_MAPK4_6"/>
    <property type="match status" value="1"/>
</dbReference>
<dbReference type="AlphaFoldDB" id="A0A091CQI9"/>
<keyword evidence="4" id="KW-0723">Serine/threonine-protein kinase</keyword>
<dbReference type="GO" id="GO:0005634">
    <property type="term" value="C:nucleus"/>
    <property type="evidence" value="ECO:0007669"/>
    <property type="project" value="UniProtKB-ARBA"/>
</dbReference>
<evidence type="ECO:0000256" key="12">
    <source>
        <dbReference type="ARBA" id="ARBA00047592"/>
    </source>
</evidence>
<evidence type="ECO:0000256" key="11">
    <source>
        <dbReference type="ARBA" id="ARBA00039551"/>
    </source>
</evidence>
<keyword evidence="5" id="KW-0597">Phosphoprotein</keyword>
<dbReference type="PROSITE" id="PS50011">
    <property type="entry name" value="PROTEIN_KINASE_DOM"/>
    <property type="match status" value="1"/>
</dbReference>
<comment type="catalytic activity">
    <reaction evidence="12">
        <text>L-threonyl-[protein] + ATP = O-phospho-L-threonyl-[protein] + ADP + H(+)</text>
        <dbReference type="Rhea" id="RHEA:46608"/>
        <dbReference type="Rhea" id="RHEA-COMP:11060"/>
        <dbReference type="Rhea" id="RHEA-COMP:11605"/>
        <dbReference type="ChEBI" id="CHEBI:15378"/>
        <dbReference type="ChEBI" id="CHEBI:30013"/>
        <dbReference type="ChEBI" id="CHEBI:30616"/>
        <dbReference type="ChEBI" id="CHEBI:61977"/>
        <dbReference type="ChEBI" id="CHEBI:456216"/>
        <dbReference type="EC" id="2.7.11.24"/>
    </reaction>
</comment>
<evidence type="ECO:0000256" key="18">
    <source>
        <dbReference type="SAM" id="MobiDB-lite"/>
    </source>
</evidence>
<sequence length="749" mass="84346">MAEKFESLMNIHGFDLGSRYMDLKPLGCGGNGLVFSAVDNDCDKRVAIKKIVLTDPQSVKHALREIKIIRRLDHDNIVKVFEILGPSGRRLADDVGALAELSSVYIVQEYMETDLATVLEQGPLLEEHARLFMYQLLRGLKYIHSANVLHRDLKPANLFINTEDLVLRVGDFGLARIMDPHYSHKGHLSEGLVTKWYRSPRLLLSPNNYTKAIDMWAAGCIFAEMLTGKTLFAGAHELEQMQLILESIPVVHEEDRQELLSVIPVCIRSDMTEPHRPLAQLLPGIGREGSQHSPSHPSSATNGTDGLGRDPAGQERLEALDFLEQILTFSPMDRLTAEEALSHPYMSMYAFPTDEPVSSHPFHIEDEVDDILLMDETHSHIYNWERYHDCQFSEHDWPIHNNFDIDEVQLDPRALSDVTDEEEGQVDPRKYLDGDREKYLEDPAFDASYSAEPCRQSPDHHENKYCELECGHTCNYKARSASFLDSLVWRESEVNHYYEPKLIMDLSNWKEQSREKPDKKGKSKCERNGLVKAQIALEEASQQLAGKEREKSQGFDFDSFIAGTIQLSSQHEPADVVDKLNGLNSSVTQLELKGLLSKSVSREKQEKGMANLAQLGALYQSSWDSQLGGGGEERFLIDQFCCEVRKDEQAEKEHSHTSYLDRLFSRREEAELLEVEPGEAGPLGHRGGGEGFLNHSGELLLNRQLECMGLPPLPSPAGPAGSPRKSVPAVRASPHVPPRTYSSILRHLN</sequence>
<name>A0A091CQI9_FUKDA</name>
<dbReference type="eggNOG" id="KOG0660">
    <property type="taxonomic scope" value="Eukaryota"/>
</dbReference>
<gene>
    <name evidence="20" type="ORF">H920_17213</name>
</gene>
<keyword evidence="7 17" id="KW-0547">Nucleotide-binding</keyword>
<dbReference type="InterPro" id="IPR011009">
    <property type="entry name" value="Kinase-like_dom_sf"/>
</dbReference>
<evidence type="ECO:0000259" key="19">
    <source>
        <dbReference type="PROSITE" id="PS50011"/>
    </source>
</evidence>
<comment type="similarity">
    <text evidence="2">Belongs to the protein kinase superfamily. CMGC Ser/Thr protein kinase family. MAP kinase subfamily.</text>
</comment>
<organism evidence="20 21">
    <name type="scientific">Fukomys damarensis</name>
    <name type="common">Damaraland mole rat</name>
    <name type="synonym">Cryptomys damarensis</name>
    <dbReference type="NCBI Taxonomy" id="885580"/>
    <lineage>
        <taxon>Eukaryota</taxon>
        <taxon>Metazoa</taxon>
        <taxon>Chordata</taxon>
        <taxon>Craniata</taxon>
        <taxon>Vertebrata</taxon>
        <taxon>Euteleostomi</taxon>
        <taxon>Mammalia</taxon>
        <taxon>Eutheria</taxon>
        <taxon>Euarchontoglires</taxon>
        <taxon>Glires</taxon>
        <taxon>Rodentia</taxon>
        <taxon>Hystricomorpha</taxon>
        <taxon>Bathyergidae</taxon>
        <taxon>Fukomys</taxon>
    </lineage>
</organism>